<evidence type="ECO:0000256" key="2">
    <source>
        <dbReference type="SAM" id="Phobius"/>
    </source>
</evidence>
<gene>
    <name evidence="3" type="ORF">HW566_03225</name>
</gene>
<dbReference type="AlphaFoldDB" id="A0A7D5INI0"/>
<keyword evidence="2" id="KW-1133">Transmembrane helix</keyword>
<proteinExistence type="predicted"/>
<name>A0A7D5INI0_9MICO</name>
<keyword evidence="2" id="KW-0812">Transmembrane</keyword>
<evidence type="ECO:0000313" key="4">
    <source>
        <dbReference type="Proteomes" id="UP000509638"/>
    </source>
</evidence>
<evidence type="ECO:0000313" key="3">
    <source>
        <dbReference type="EMBL" id="QLD10879.1"/>
    </source>
</evidence>
<dbReference type="EMBL" id="CP058316">
    <property type="protein sequence ID" value="QLD10879.1"/>
    <property type="molecule type" value="Genomic_DNA"/>
</dbReference>
<keyword evidence="2" id="KW-0472">Membrane</keyword>
<organism evidence="3 4">
    <name type="scientific">Microbacterium oleivorans</name>
    <dbReference type="NCBI Taxonomy" id="273677"/>
    <lineage>
        <taxon>Bacteria</taxon>
        <taxon>Bacillati</taxon>
        <taxon>Actinomycetota</taxon>
        <taxon>Actinomycetes</taxon>
        <taxon>Micrococcales</taxon>
        <taxon>Microbacteriaceae</taxon>
        <taxon>Microbacterium</taxon>
    </lineage>
</organism>
<sequence length="96" mass="10278">MTVESVAALLGVAAVVITALAALVKAFADLIGARGKKDTAPAPQLGITATPPASDDIDYRAYLDMKERAERAEESLRRFLNRGDHIDEDTQPLDPT</sequence>
<dbReference type="Proteomes" id="UP000509638">
    <property type="component" value="Chromosome"/>
</dbReference>
<dbReference type="RefSeq" id="WP_178010358.1">
    <property type="nucleotide sequence ID" value="NZ_CP058316.1"/>
</dbReference>
<protein>
    <submittedName>
        <fullName evidence="3">Uncharacterized protein</fullName>
    </submittedName>
</protein>
<evidence type="ECO:0000256" key="1">
    <source>
        <dbReference type="SAM" id="MobiDB-lite"/>
    </source>
</evidence>
<feature type="transmembrane region" description="Helical" evidence="2">
    <location>
        <begin position="6"/>
        <end position="28"/>
    </location>
</feature>
<feature type="compositionally biased region" description="Acidic residues" evidence="1">
    <location>
        <begin position="86"/>
        <end position="96"/>
    </location>
</feature>
<feature type="region of interest" description="Disordered" evidence="1">
    <location>
        <begin position="77"/>
        <end position="96"/>
    </location>
</feature>
<reference evidence="3 4" key="1">
    <citation type="submission" date="2020-06" db="EMBL/GenBank/DDBJ databases">
        <authorList>
            <person name="Jo H."/>
        </authorList>
    </citation>
    <scope>NUCLEOTIDE SEQUENCE [LARGE SCALE GENOMIC DNA]</scope>
    <source>
        <strain evidence="3 4">I46</strain>
    </source>
</reference>
<accession>A0A7D5INI0</accession>